<evidence type="ECO:0000313" key="3">
    <source>
        <dbReference type="Proteomes" id="UP001516400"/>
    </source>
</evidence>
<dbReference type="EMBL" id="JABFTP020000185">
    <property type="protein sequence ID" value="KAL3285825.1"/>
    <property type="molecule type" value="Genomic_DNA"/>
</dbReference>
<keyword evidence="3" id="KW-1185">Reference proteome</keyword>
<dbReference type="Proteomes" id="UP001516400">
    <property type="component" value="Unassembled WGS sequence"/>
</dbReference>
<accession>A0ABD2P4P9</accession>
<dbReference type="AlphaFoldDB" id="A0ABD2P4P9"/>
<comment type="caution">
    <text evidence="2">The sequence shown here is derived from an EMBL/GenBank/DDBJ whole genome shotgun (WGS) entry which is preliminary data.</text>
</comment>
<feature type="compositionally biased region" description="Basic and acidic residues" evidence="1">
    <location>
        <begin position="136"/>
        <end position="153"/>
    </location>
</feature>
<feature type="compositionally biased region" description="Acidic residues" evidence="1">
    <location>
        <begin position="171"/>
        <end position="191"/>
    </location>
</feature>
<organism evidence="2 3">
    <name type="scientific">Cryptolaemus montrouzieri</name>
    <dbReference type="NCBI Taxonomy" id="559131"/>
    <lineage>
        <taxon>Eukaryota</taxon>
        <taxon>Metazoa</taxon>
        <taxon>Ecdysozoa</taxon>
        <taxon>Arthropoda</taxon>
        <taxon>Hexapoda</taxon>
        <taxon>Insecta</taxon>
        <taxon>Pterygota</taxon>
        <taxon>Neoptera</taxon>
        <taxon>Endopterygota</taxon>
        <taxon>Coleoptera</taxon>
        <taxon>Polyphaga</taxon>
        <taxon>Cucujiformia</taxon>
        <taxon>Coccinelloidea</taxon>
        <taxon>Coccinellidae</taxon>
        <taxon>Scymninae</taxon>
        <taxon>Scymnini</taxon>
        <taxon>Cryptolaemus</taxon>
    </lineage>
</organism>
<name>A0ABD2P4P9_9CUCU</name>
<evidence type="ECO:0000313" key="2">
    <source>
        <dbReference type="EMBL" id="KAL3285825.1"/>
    </source>
</evidence>
<sequence length="436" mass="49692">MSVSLDYIEDSTKPPVSLGTDNDVIFIEDVKNQSVVEDRKSLNNSVPMMDKSSRRGSGVQGDRRSLSSISPQMKDKRLSQETNKPKVSPRKTKSCNEMDESETSPKKKKSSSKTDDLISLSMRYNGDGSGYEAEEENKSNSEEHKYSFKDSKDTKKKRKSSKINTQSAENEGSEEAEIYEPVSEAEVEDEIINQKVNISLNSSKKRRSSNLQKRSSRSEEKRENENSDMDEDVESSNSTEKYIKEETEVVEKMNKGKHVEANSNKNISKSRVNKRMKMLEMCEKLTVDDLRHKIPSRSEINSSNKIIKRKELKRLQSKLRASSKNSLLSGLVTDVKNRPRRLLKPSIDVNNPGWVVEEDGVTPSSANLTCVFNVKKLNKKELKSQGSLKPSSSMSTNNTNLQKFDAKDFKNQMLYDARVRREPTSNLLRKKGYYYY</sequence>
<reference evidence="2 3" key="1">
    <citation type="journal article" date="2021" name="BMC Biol.">
        <title>Horizontally acquired antibacterial genes associated with adaptive radiation of ladybird beetles.</title>
        <authorList>
            <person name="Li H.S."/>
            <person name="Tang X.F."/>
            <person name="Huang Y.H."/>
            <person name="Xu Z.Y."/>
            <person name="Chen M.L."/>
            <person name="Du X.Y."/>
            <person name="Qiu B.Y."/>
            <person name="Chen P.T."/>
            <person name="Zhang W."/>
            <person name="Slipinski A."/>
            <person name="Escalona H.E."/>
            <person name="Waterhouse R.M."/>
            <person name="Zwick A."/>
            <person name="Pang H."/>
        </authorList>
    </citation>
    <scope>NUCLEOTIDE SEQUENCE [LARGE SCALE GENOMIC DNA]</scope>
    <source>
        <strain evidence="2">SYSU2018</strain>
    </source>
</reference>
<protein>
    <submittedName>
        <fullName evidence="2">Uncharacterized protein</fullName>
    </submittedName>
</protein>
<feature type="region of interest" description="Disordered" evidence="1">
    <location>
        <begin position="1"/>
        <end position="243"/>
    </location>
</feature>
<feature type="compositionally biased region" description="Basic and acidic residues" evidence="1">
    <location>
        <begin position="216"/>
        <end position="225"/>
    </location>
</feature>
<evidence type="ECO:0000256" key="1">
    <source>
        <dbReference type="SAM" id="MobiDB-lite"/>
    </source>
</evidence>
<gene>
    <name evidence="2" type="ORF">HHI36_000347</name>
</gene>
<feature type="compositionally biased region" description="Basic and acidic residues" evidence="1">
    <location>
        <begin position="28"/>
        <end position="41"/>
    </location>
</feature>
<proteinExistence type="predicted"/>